<dbReference type="AlphaFoldDB" id="A0AAV4XRB0"/>
<name>A0AAV4XRB0_CAEEX</name>
<evidence type="ECO:0000313" key="1">
    <source>
        <dbReference type="EMBL" id="GIY97716.1"/>
    </source>
</evidence>
<dbReference type="Proteomes" id="UP001054945">
    <property type="component" value="Unassembled WGS sequence"/>
</dbReference>
<accession>A0AAV4XRB0</accession>
<protein>
    <submittedName>
        <fullName evidence="1">Uncharacterized protein</fullName>
    </submittedName>
</protein>
<organism evidence="1 2">
    <name type="scientific">Caerostris extrusa</name>
    <name type="common">Bark spider</name>
    <name type="synonym">Caerostris bankana</name>
    <dbReference type="NCBI Taxonomy" id="172846"/>
    <lineage>
        <taxon>Eukaryota</taxon>
        <taxon>Metazoa</taxon>
        <taxon>Ecdysozoa</taxon>
        <taxon>Arthropoda</taxon>
        <taxon>Chelicerata</taxon>
        <taxon>Arachnida</taxon>
        <taxon>Araneae</taxon>
        <taxon>Araneomorphae</taxon>
        <taxon>Entelegynae</taxon>
        <taxon>Araneoidea</taxon>
        <taxon>Araneidae</taxon>
        <taxon>Caerostris</taxon>
    </lineage>
</organism>
<keyword evidence="2" id="KW-1185">Reference proteome</keyword>
<dbReference type="EMBL" id="BPLR01000823">
    <property type="protein sequence ID" value="GIY97716.1"/>
    <property type="molecule type" value="Genomic_DNA"/>
</dbReference>
<sequence>MYRNDLKYSSDGCQKHLNSKTGNGSRIMIFPLMRVIMPERSFSTKQLNTSETETKYCPVPALRMCGALATENSKCTGRKNVIFVVIRARNVTANRCVLAFYRFFQDFRAL</sequence>
<evidence type="ECO:0000313" key="2">
    <source>
        <dbReference type="Proteomes" id="UP001054945"/>
    </source>
</evidence>
<proteinExistence type="predicted"/>
<comment type="caution">
    <text evidence="1">The sequence shown here is derived from an EMBL/GenBank/DDBJ whole genome shotgun (WGS) entry which is preliminary data.</text>
</comment>
<gene>
    <name evidence="1" type="ORF">CEXT_226751</name>
</gene>
<reference evidence="1 2" key="1">
    <citation type="submission" date="2021-06" db="EMBL/GenBank/DDBJ databases">
        <title>Caerostris extrusa draft genome.</title>
        <authorList>
            <person name="Kono N."/>
            <person name="Arakawa K."/>
        </authorList>
    </citation>
    <scope>NUCLEOTIDE SEQUENCE [LARGE SCALE GENOMIC DNA]</scope>
</reference>